<comment type="subcellular location">
    <subcellularLocation>
        <location evidence="11">Cytoplasm</location>
    </subcellularLocation>
</comment>
<organism evidence="12 13">
    <name type="scientific">Brevibacterium ravenspurgense</name>
    <dbReference type="NCBI Taxonomy" id="479117"/>
    <lineage>
        <taxon>Bacteria</taxon>
        <taxon>Bacillati</taxon>
        <taxon>Actinomycetota</taxon>
        <taxon>Actinomycetes</taxon>
        <taxon>Micrococcales</taxon>
        <taxon>Brevibacteriaceae</taxon>
        <taxon>Brevibacterium</taxon>
    </lineage>
</organism>
<dbReference type="GO" id="GO:0005524">
    <property type="term" value="F:ATP binding"/>
    <property type="evidence" value="ECO:0007669"/>
    <property type="project" value="UniProtKB-UniRule"/>
</dbReference>
<sequence>MTERPLPRPAPPVDPVPAAGARIVMVGPPAAGKSTIGRLIAERLDIPFVDTDHRIAELYGPIPQIFAERGEDRFREYERAVVRRELRRLLERPGVVSLGGGAVLNPGTRAQLKHPAIKTIAIEIDSTTAVQRLGGSRRPLLDDSDDPGARWQRVFDERRSLYEDAATAVIQADDGPPSTAVNRIIGIITGLQRAEEYEKFRESSQEQELQ</sequence>
<dbReference type="InterPro" id="IPR027417">
    <property type="entry name" value="P-loop_NTPase"/>
</dbReference>
<dbReference type="PROSITE" id="PS01128">
    <property type="entry name" value="SHIKIMATE_KINASE"/>
    <property type="match status" value="1"/>
</dbReference>
<keyword evidence="4 11" id="KW-0028">Amino-acid biosynthesis</keyword>
<evidence type="ECO:0000256" key="8">
    <source>
        <dbReference type="ARBA" id="ARBA00022840"/>
    </source>
</evidence>
<feature type="binding site" evidence="11">
    <location>
        <position position="100"/>
    </location>
    <ligand>
        <name>substrate</name>
    </ligand>
</feature>
<feature type="binding site" evidence="11">
    <location>
        <position position="138"/>
    </location>
    <ligand>
        <name>ATP</name>
        <dbReference type="ChEBI" id="CHEBI:30616"/>
    </ligand>
</feature>
<dbReference type="Gene3D" id="3.40.50.300">
    <property type="entry name" value="P-loop containing nucleotide triphosphate hydrolases"/>
    <property type="match status" value="1"/>
</dbReference>
<dbReference type="HAMAP" id="MF_00109">
    <property type="entry name" value="Shikimate_kinase"/>
    <property type="match status" value="1"/>
</dbReference>
<comment type="caution">
    <text evidence="11">Lacks conserved residue(s) required for the propagation of feature annotation.</text>
</comment>
<evidence type="ECO:0000256" key="11">
    <source>
        <dbReference type="HAMAP-Rule" id="MF_00109"/>
    </source>
</evidence>
<dbReference type="AlphaFoldDB" id="A0A150H7U8"/>
<feature type="binding site" evidence="11">
    <location>
        <position position="75"/>
    </location>
    <ligand>
        <name>substrate</name>
    </ligand>
</feature>
<comment type="pathway">
    <text evidence="1 11">Metabolic intermediate biosynthesis; chorismate biosynthesis; chorismate from D-erythrose 4-phosphate and phosphoenolpyruvate: step 5/7.</text>
</comment>
<dbReference type="EC" id="2.7.1.71" evidence="3 11"/>
<dbReference type="PRINTS" id="PR01100">
    <property type="entry name" value="SHIKIMTKNASE"/>
</dbReference>
<keyword evidence="11" id="KW-0479">Metal-binding</keyword>
<keyword evidence="5 11" id="KW-0808">Transferase</keyword>
<dbReference type="SUPFAM" id="SSF52540">
    <property type="entry name" value="P-loop containing nucleoside triphosphate hydrolases"/>
    <property type="match status" value="1"/>
</dbReference>
<name>A0A150H7U8_9MICO</name>
<accession>A0A150H7U8</accession>
<keyword evidence="11" id="KW-0963">Cytoplasm</keyword>
<keyword evidence="7 11" id="KW-0418">Kinase</keyword>
<evidence type="ECO:0000256" key="1">
    <source>
        <dbReference type="ARBA" id="ARBA00004842"/>
    </source>
</evidence>
<evidence type="ECO:0000256" key="6">
    <source>
        <dbReference type="ARBA" id="ARBA00022741"/>
    </source>
</evidence>
<dbReference type="RefSeq" id="WP_019175126.1">
    <property type="nucleotide sequence ID" value="NZ_LQQC01000010.1"/>
</dbReference>
<keyword evidence="8 11" id="KW-0067">ATP-binding</keyword>
<dbReference type="GO" id="GO:0000287">
    <property type="term" value="F:magnesium ion binding"/>
    <property type="evidence" value="ECO:0007669"/>
    <property type="project" value="UniProtKB-UniRule"/>
</dbReference>
<comment type="catalytic activity">
    <reaction evidence="10 11">
        <text>shikimate + ATP = 3-phosphoshikimate + ADP + H(+)</text>
        <dbReference type="Rhea" id="RHEA:13121"/>
        <dbReference type="ChEBI" id="CHEBI:15378"/>
        <dbReference type="ChEBI" id="CHEBI:30616"/>
        <dbReference type="ChEBI" id="CHEBI:36208"/>
        <dbReference type="ChEBI" id="CHEBI:145989"/>
        <dbReference type="ChEBI" id="CHEBI:456216"/>
        <dbReference type="EC" id="2.7.1.71"/>
    </reaction>
</comment>
<evidence type="ECO:0000256" key="5">
    <source>
        <dbReference type="ARBA" id="ARBA00022679"/>
    </source>
</evidence>
<comment type="function">
    <text evidence="11">Catalyzes the specific phosphorylation of the 3-hydroxyl group of shikimic acid using ATP as a cosubstrate.</text>
</comment>
<protein>
    <recommendedName>
        <fullName evidence="3 11">Shikimate kinase</fullName>
        <shortName evidence="11">SK</shortName>
        <ecNumber evidence="3 11">2.7.1.71</ecNumber>
    </recommendedName>
</protein>
<dbReference type="Pfam" id="PF01202">
    <property type="entry name" value="SKI"/>
    <property type="match status" value="1"/>
</dbReference>
<evidence type="ECO:0000256" key="3">
    <source>
        <dbReference type="ARBA" id="ARBA00012154"/>
    </source>
</evidence>
<evidence type="ECO:0000256" key="9">
    <source>
        <dbReference type="ARBA" id="ARBA00023141"/>
    </source>
</evidence>
<feature type="binding site" evidence="11">
    <location>
        <position position="158"/>
    </location>
    <ligand>
        <name>substrate</name>
    </ligand>
</feature>
<keyword evidence="9 11" id="KW-0057">Aromatic amino acid biosynthesis</keyword>
<dbReference type="InterPro" id="IPR000623">
    <property type="entry name" value="Shikimate_kinase/TSH1"/>
</dbReference>
<dbReference type="CDD" id="cd00464">
    <property type="entry name" value="SK"/>
    <property type="match status" value="1"/>
</dbReference>
<evidence type="ECO:0000313" key="13">
    <source>
        <dbReference type="Proteomes" id="UP000243589"/>
    </source>
</evidence>
<reference evidence="12 13" key="1">
    <citation type="submission" date="2016-01" db="EMBL/GenBank/DDBJ databases">
        <title>Use of Whole Genome Sequencing to ascertain that Brevibacterium massiliense (Roux, Raoult 2009) is a later heterotypic synonym of Brevibacterium ravenspurgense (Mages 2008).</title>
        <authorList>
            <person name="Bernier A.-M."/>
            <person name="Burdz T."/>
            <person name="Huynh C."/>
            <person name="Pachecho A.L."/>
            <person name="Wiebe D."/>
            <person name="Bonner C."/>
            <person name="Bernard K."/>
        </authorList>
    </citation>
    <scope>NUCLEOTIDE SEQUENCE [LARGE SCALE GENOMIC DNA]</scope>
    <source>
        <strain evidence="12 13">CCUG56047</strain>
    </source>
</reference>
<feature type="binding site" evidence="11">
    <location>
        <begin position="30"/>
        <end position="35"/>
    </location>
    <ligand>
        <name>ATP</name>
        <dbReference type="ChEBI" id="CHEBI:30616"/>
    </ligand>
</feature>
<comment type="subunit">
    <text evidence="11">Monomer.</text>
</comment>
<keyword evidence="13" id="KW-1185">Reference proteome</keyword>
<dbReference type="EMBL" id="LQQC01000010">
    <property type="protein sequence ID" value="KXZ58084.1"/>
    <property type="molecule type" value="Genomic_DNA"/>
</dbReference>
<proteinExistence type="inferred from homology"/>
<dbReference type="PANTHER" id="PTHR21087:SF16">
    <property type="entry name" value="SHIKIMATE KINASE 1, CHLOROPLASTIC"/>
    <property type="match status" value="1"/>
</dbReference>
<dbReference type="GO" id="GO:0005829">
    <property type="term" value="C:cytosol"/>
    <property type="evidence" value="ECO:0007669"/>
    <property type="project" value="TreeGrafter"/>
</dbReference>
<dbReference type="PATRIC" id="fig|479117.4.peg.1117"/>
<dbReference type="GO" id="GO:0008652">
    <property type="term" value="P:amino acid biosynthetic process"/>
    <property type="evidence" value="ECO:0007669"/>
    <property type="project" value="UniProtKB-KW"/>
</dbReference>
<dbReference type="PANTHER" id="PTHR21087">
    <property type="entry name" value="SHIKIMATE KINASE"/>
    <property type="match status" value="1"/>
</dbReference>
<evidence type="ECO:0000256" key="4">
    <source>
        <dbReference type="ARBA" id="ARBA00022605"/>
    </source>
</evidence>
<keyword evidence="11" id="KW-0460">Magnesium</keyword>
<evidence type="ECO:0000256" key="7">
    <source>
        <dbReference type="ARBA" id="ARBA00022777"/>
    </source>
</evidence>
<keyword evidence="6 11" id="KW-0547">Nucleotide-binding</keyword>
<dbReference type="Proteomes" id="UP000243589">
    <property type="component" value="Unassembled WGS sequence"/>
</dbReference>
<dbReference type="GO" id="GO:0009073">
    <property type="term" value="P:aromatic amino acid family biosynthetic process"/>
    <property type="evidence" value="ECO:0007669"/>
    <property type="project" value="UniProtKB-KW"/>
</dbReference>
<evidence type="ECO:0000256" key="10">
    <source>
        <dbReference type="ARBA" id="ARBA00048567"/>
    </source>
</evidence>
<dbReference type="InterPro" id="IPR031322">
    <property type="entry name" value="Shikimate/glucono_kinase"/>
</dbReference>
<gene>
    <name evidence="11 12" type="primary">aroK</name>
    <name evidence="12" type="ORF">Bravens_01120</name>
</gene>
<evidence type="ECO:0000313" key="12">
    <source>
        <dbReference type="EMBL" id="KXZ58084.1"/>
    </source>
</evidence>
<dbReference type="UniPathway" id="UPA00053">
    <property type="reaction ID" value="UER00088"/>
</dbReference>
<feature type="binding site" evidence="11">
    <location>
        <position position="34"/>
    </location>
    <ligand>
        <name>Mg(2+)</name>
        <dbReference type="ChEBI" id="CHEBI:18420"/>
    </ligand>
</feature>
<dbReference type="InterPro" id="IPR023000">
    <property type="entry name" value="Shikimate_kinase_CS"/>
</dbReference>
<feature type="binding site" evidence="11">
    <location>
        <position position="52"/>
    </location>
    <ligand>
        <name>substrate</name>
    </ligand>
</feature>
<dbReference type="GO" id="GO:0004765">
    <property type="term" value="F:shikimate kinase activity"/>
    <property type="evidence" value="ECO:0007669"/>
    <property type="project" value="UniProtKB-UniRule"/>
</dbReference>
<comment type="similarity">
    <text evidence="2 11">Belongs to the shikimate kinase family.</text>
</comment>
<dbReference type="GO" id="GO:0009423">
    <property type="term" value="P:chorismate biosynthetic process"/>
    <property type="evidence" value="ECO:0007669"/>
    <property type="project" value="UniProtKB-UniRule"/>
</dbReference>
<evidence type="ECO:0000256" key="2">
    <source>
        <dbReference type="ARBA" id="ARBA00006997"/>
    </source>
</evidence>
<comment type="caution">
    <text evidence="12">The sequence shown here is derived from an EMBL/GenBank/DDBJ whole genome shotgun (WGS) entry which is preliminary data.</text>
</comment>
<comment type="cofactor">
    <cofactor evidence="11">
        <name>Mg(2+)</name>
        <dbReference type="ChEBI" id="CHEBI:18420"/>
    </cofactor>
    <text evidence="11">Binds 1 Mg(2+) ion per subunit.</text>
</comment>